<keyword evidence="2" id="KW-0560">Oxidoreductase</keyword>
<dbReference type="Proteomes" id="UP000243904">
    <property type="component" value="Chromosome I"/>
</dbReference>
<name>A0A1H1WQV7_9BRAD</name>
<dbReference type="RefSeq" id="WP_146688479.1">
    <property type="nucleotide sequence ID" value="NZ_LT629750.1"/>
</dbReference>
<dbReference type="Gene3D" id="3.40.50.720">
    <property type="entry name" value="NAD(P)-binding Rossmann-like Domain"/>
    <property type="match status" value="1"/>
</dbReference>
<accession>A0A1H1WQV7</accession>
<evidence type="ECO:0000256" key="2">
    <source>
        <dbReference type="ARBA" id="ARBA00023002"/>
    </source>
</evidence>
<protein>
    <submittedName>
        <fullName evidence="3">NADP-dependent 3-hydroxy acid dehydrogenase YdfG</fullName>
    </submittedName>
</protein>
<evidence type="ECO:0000313" key="3">
    <source>
        <dbReference type="EMBL" id="SDS99523.1"/>
    </source>
</evidence>
<dbReference type="PRINTS" id="PR00081">
    <property type="entry name" value="GDHRDH"/>
</dbReference>
<dbReference type="AlphaFoldDB" id="A0A1H1WQV7"/>
<evidence type="ECO:0000256" key="1">
    <source>
        <dbReference type="ARBA" id="ARBA00006484"/>
    </source>
</evidence>
<comment type="similarity">
    <text evidence="1">Belongs to the short-chain dehydrogenases/reductases (SDR) family.</text>
</comment>
<dbReference type="InterPro" id="IPR036291">
    <property type="entry name" value="NAD(P)-bd_dom_sf"/>
</dbReference>
<dbReference type="PANTHER" id="PTHR44196:SF1">
    <property type="entry name" value="DEHYDROGENASE_REDUCTASE SDR FAMILY MEMBER 7B"/>
    <property type="match status" value="1"/>
</dbReference>
<sequence length="245" mass="26319">MGPQAGLFEGRMAVVTGGGTGIGAAVALALAREGAGLHLIGRRLQLLESVASKAREIGVPVKCHCADLSVASGQVELMRRLEHDLPQLDFLVQSAAAHSMGPIEEGNPAEFDALYHTNVRAPYVLAQALLPKLKDRQGQIVFINSSSGMVAKPMSAQYDATKHALKAIADSLRSEVNPHGVRVLSVYLGRTATEMQAQIHRKEGKLYRPELLLQPADVASVIMNALLLPRTAEITDVHIRPMIKT</sequence>
<dbReference type="EMBL" id="LT629750">
    <property type="protein sequence ID" value="SDS99523.1"/>
    <property type="molecule type" value="Genomic_DNA"/>
</dbReference>
<dbReference type="Pfam" id="PF00106">
    <property type="entry name" value="adh_short"/>
    <property type="match status" value="1"/>
</dbReference>
<dbReference type="GO" id="GO:0016491">
    <property type="term" value="F:oxidoreductase activity"/>
    <property type="evidence" value="ECO:0007669"/>
    <property type="project" value="UniProtKB-KW"/>
</dbReference>
<evidence type="ECO:0000313" key="4">
    <source>
        <dbReference type="Proteomes" id="UP000243904"/>
    </source>
</evidence>
<dbReference type="CDD" id="cd05233">
    <property type="entry name" value="SDR_c"/>
    <property type="match status" value="1"/>
</dbReference>
<dbReference type="PANTHER" id="PTHR44196">
    <property type="entry name" value="DEHYDROGENASE/REDUCTASE SDR FAMILY MEMBER 7B"/>
    <property type="match status" value="1"/>
</dbReference>
<proteinExistence type="inferred from homology"/>
<organism evidence="3 4">
    <name type="scientific">Bradyrhizobium canariense</name>
    <dbReference type="NCBI Taxonomy" id="255045"/>
    <lineage>
        <taxon>Bacteria</taxon>
        <taxon>Pseudomonadati</taxon>
        <taxon>Pseudomonadota</taxon>
        <taxon>Alphaproteobacteria</taxon>
        <taxon>Hyphomicrobiales</taxon>
        <taxon>Nitrobacteraceae</taxon>
        <taxon>Bradyrhizobium</taxon>
    </lineage>
</organism>
<dbReference type="SUPFAM" id="SSF51735">
    <property type="entry name" value="NAD(P)-binding Rossmann-fold domains"/>
    <property type="match status" value="1"/>
</dbReference>
<keyword evidence="4" id="KW-1185">Reference proteome</keyword>
<dbReference type="GO" id="GO:0016020">
    <property type="term" value="C:membrane"/>
    <property type="evidence" value="ECO:0007669"/>
    <property type="project" value="TreeGrafter"/>
</dbReference>
<gene>
    <name evidence="3" type="ORF">SAMN05444158_3971</name>
</gene>
<reference evidence="4" key="1">
    <citation type="submission" date="2016-10" db="EMBL/GenBank/DDBJ databases">
        <authorList>
            <person name="Varghese N."/>
            <person name="Submissions S."/>
        </authorList>
    </citation>
    <scope>NUCLEOTIDE SEQUENCE [LARGE SCALE GENOMIC DNA]</scope>
    <source>
        <strain evidence="4">GAS369</strain>
    </source>
</reference>
<dbReference type="InterPro" id="IPR002347">
    <property type="entry name" value="SDR_fam"/>
</dbReference>